<organism evidence="3 4">
    <name type="scientific">Burkholderia thailandensis (strain ATCC 700388 / DSM 13276 / CCUG 48851 / CIP 106301 / E264)</name>
    <dbReference type="NCBI Taxonomy" id="271848"/>
    <lineage>
        <taxon>Bacteria</taxon>
        <taxon>Pseudomonadati</taxon>
        <taxon>Pseudomonadota</taxon>
        <taxon>Betaproteobacteria</taxon>
        <taxon>Burkholderiales</taxon>
        <taxon>Burkholderiaceae</taxon>
        <taxon>Burkholderia</taxon>
        <taxon>pseudomallei group</taxon>
    </lineage>
</organism>
<dbReference type="Proteomes" id="UP000001930">
    <property type="component" value="Chromosome I"/>
</dbReference>
<feature type="transmembrane region" description="Helical" evidence="1">
    <location>
        <begin position="231"/>
        <end position="250"/>
    </location>
</feature>
<dbReference type="InterPro" id="IPR008900">
    <property type="entry name" value="Zot_N"/>
</dbReference>
<keyword evidence="1" id="KW-0472">Membrane</keyword>
<gene>
    <name evidence="3" type="ordered locus">BTH_I3268</name>
</gene>
<evidence type="ECO:0000313" key="3">
    <source>
        <dbReference type="EMBL" id="ABC37534.1"/>
    </source>
</evidence>
<dbReference type="Gene3D" id="3.40.50.300">
    <property type="entry name" value="P-loop containing nucleotide triphosphate hydrolases"/>
    <property type="match status" value="1"/>
</dbReference>
<dbReference type="SMART" id="SM00382">
    <property type="entry name" value="AAA"/>
    <property type="match status" value="1"/>
</dbReference>
<dbReference type="AlphaFoldDB" id="Q2STI8"/>
<dbReference type="EMBL" id="CP000086">
    <property type="protein sequence ID" value="ABC37534.1"/>
    <property type="molecule type" value="Genomic_DNA"/>
</dbReference>
<sequence length="354" mass="39615">MDDCERWRVGGRYRERAGARRRWRRHRVCARRLVGPRFVLPAHVYNKNGVQQMITLITGVPGSGKTLYAVWLLTKLAKGRRVLVDGIRDLAVEHVEIDEPWLRQWHVNAQAHDLIVIDEAQRIYPPTTASQKPTPDVEQLHVHRHMGVDFIIITQHPQRISKTVRDLVGRHVHVRNLFGLKRAMLYEWDHCHNPSSLKDAVKRQWSYPREVFKLYTSAEVHTKKQAVIPKALYVVPVALVVFVVLAVKIYHRAHEGFGTAQAATATAAVPASQPATATRPADASKSAEWRVAGRYAVAGVAYVVVVGADSRLRAVPASEFRGEGVRLVGEVDGKMTSGWTGVQGGKTEQNGGVR</sequence>
<keyword evidence="1" id="KW-0812">Transmembrane</keyword>
<dbReference type="InterPro" id="IPR027417">
    <property type="entry name" value="P-loop_NTPase"/>
</dbReference>
<keyword evidence="4" id="KW-1185">Reference proteome</keyword>
<reference evidence="3 4" key="1">
    <citation type="journal article" date="2005" name="BMC Genomics">
        <title>Bacterial genome adaptation to niches: divergence of the potential virulence genes in three Burkholderia species of different survival strategies.</title>
        <authorList>
            <person name="Kim H.S."/>
            <person name="Schell M.A."/>
            <person name="Yu Y."/>
            <person name="Ulrich R.L."/>
            <person name="Sarria S.H."/>
            <person name="Nierman W.C."/>
            <person name="DeShazer D."/>
        </authorList>
    </citation>
    <scope>NUCLEOTIDE SEQUENCE [LARGE SCALE GENOMIC DNA]</scope>
    <source>
        <strain evidence="4">ATCC 700388 / DSM 13276 / CCUG 48851 / CIP 106301 / E264</strain>
    </source>
</reference>
<evidence type="ECO:0000256" key="1">
    <source>
        <dbReference type="SAM" id="Phobius"/>
    </source>
</evidence>
<evidence type="ECO:0000259" key="2">
    <source>
        <dbReference type="SMART" id="SM00382"/>
    </source>
</evidence>
<dbReference type="Pfam" id="PF05707">
    <property type="entry name" value="Zot"/>
    <property type="match status" value="1"/>
</dbReference>
<accession>Q2STI8</accession>
<proteinExistence type="predicted"/>
<dbReference type="SUPFAM" id="SSF52540">
    <property type="entry name" value="P-loop containing nucleoside triphosphate hydrolases"/>
    <property type="match status" value="1"/>
</dbReference>
<evidence type="ECO:0000313" key="4">
    <source>
        <dbReference type="Proteomes" id="UP000001930"/>
    </source>
</evidence>
<feature type="domain" description="AAA+ ATPase" evidence="2">
    <location>
        <begin position="51"/>
        <end position="178"/>
    </location>
</feature>
<dbReference type="InterPro" id="IPR003593">
    <property type="entry name" value="AAA+_ATPase"/>
</dbReference>
<keyword evidence="1" id="KW-1133">Transmembrane helix</keyword>
<dbReference type="KEGG" id="bte:BTH_I3268"/>
<dbReference type="HOGENOM" id="CLU_070023_0_0_4"/>
<protein>
    <submittedName>
        <fullName evidence="3">32.7 kDa protein</fullName>
    </submittedName>
</protein>
<name>Q2STI8_BURTA</name>